<dbReference type="PANTHER" id="PTHR21310:SF15">
    <property type="entry name" value="AMINOGLYCOSIDE PHOSPHOTRANSFERASE DOMAIN-CONTAINING PROTEIN"/>
    <property type="match status" value="1"/>
</dbReference>
<dbReference type="RefSeq" id="WP_202990427.1">
    <property type="nucleotide sequence ID" value="NZ_JAENHO010000002.1"/>
</dbReference>
<dbReference type="Proteomes" id="UP000598996">
    <property type="component" value="Unassembled WGS sequence"/>
</dbReference>
<keyword evidence="3" id="KW-1185">Reference proteome</keyword>
<dbReference type="InterPro" id="IPR051678">
    <property type="entry name" value="AGP_Transferase"/>
</dbReference>
<reference evidence="2 3" key="1">
    <citation type="submission" date="2021-01" db="EMBL/GenBank/DDBJ databases">
        <title>Actinoplanes sp. nov. LDG1-01 isolated from lichen.</title>
        <authorList>
            <person name="Saeng-In P."/>
            <person name="Phongsopitanun W."/>
            <person name="Kanchanasin P."/>
            <person name="Yuki M."/>
            <person name="Kudo T."/>
            <person name="Ohkuma M."/>
            <person name="Tanasupawat S."/>
        </authorList>
    </citation>
    <scope>NUCLEOTIDE SEQUENCE [LARGE SCALE GENOMIC DNA]</scope>
    <source>
        <strain evidence="2 3">LDG1-01</strain>
    </source>
</reference>
<feature type="domain" description="Aminoglycoside phosphotransferase" evidence="1">
    <location>
        <begin position="51"/>
        <end position="279"/>
    </location>
</feature>
<accession>A0ABS1VIW8</accession>
<organism evidence="2 3">
    <name type="scientific">Paractinoplanes lichenicola</name>
    <dbReference type="NCBI Taxonomy" id="2802976"/>
    <lineage>
        <taxon>Bacteria</taxon>
        <taxon>Bacillati</taxon>
        <taxon>Actinomycetota</taxon>
        <taxon>Actinomycetes</taxon>
        <taxon>Micromonosporales</taxon>
        <taxon>Micromonosporaceae</taxon>
        <taxon>Paractinoplanes</taxon>
    </lineage>
</organism>
<dbReference type="InterPro" id="IPR011009">
    <property type="entry name" value="Kinase-like_dom_sf"/>
</dbReference>
<comment type="caution">
    <text evidence="2">The sequence shown here is derived from an EMBL/GenBank/DDBJ whole genome shotgun (WGS) entry which is preliminary data.</text>
</comment>
<name>A0ABS1VIW8_9ACTN</name>
<evidence type="ECO:0000313" key="2">
    <source>
        <dbReference type="EMBL" id="MBL7254084.1"/>
    </source>
</evidence>
<dbReference type="PANTHER" id="PTHR21310">
    <property type="entry name" value="AMINOGLYCOSIDE PHOSPHOTRANSFERASE-RELATED-RELATED"/>
    <property type="match status" value="1"/>
</dbReference>
<dbReference type="Gene3D" id="3.30.200.20">
    <property type="entry name" value="Phosphorylase Kinase, domain 1"/>
    <property type="match status" value="1"/>
</dbReference>
<dbReference type="InterPro" id="IPR002575">
    <property type="entry name" value="Aminoglycoside_PTrfase"/>
</dbReference>
<dbReference type="EMBL" id="JAENHO010000002">
    <property type="protein sequence ID" value="MBL7254084.1"/>
    <property type="molecule type" value="Genomic_DNA"/>
</dbReference>
<protein>
    <submittedName>
        <fullName evidence="2">Aminoglycoside phosphotransferase family protein</fullName>
    </submittedName>
</protein>
<proteinExistence type="predicted"/>
<dbReference type="SUPFAM" id="SSF56112">
    <property type="entry name" value="Protein kinase-like (PK-like)"/>
    <property type="match status" value="1"/>
</dbReference>
<gene>
    <name evidence="2" type="ORF">JKJ07_07155</name>
</gene>
<sequence>MRSPTQPSVDADDIAEIVRDGLGLGVSSPASSSPALSSPALSSPAVELSGGGFAAVWRATLTDGREVVIKVGPPPAARLLSYEAGLLPAEVEYYGLVRGRAPVPEVLASSFSLARDPEVRPSSDWIISTLLPGRPLTEGDSVLARRQLGAAIARVHEITGPHFGYTGDRPSAADWPTAFAAILDSLRADAAEWNVPLPPLDGLVARHHRLLATVTRPALLHFDLWDGNVLVAPDGSLSGLVDGERYLYGDPLLDFVSPALFQRITPAHPFAAGYGVTDFTPEEQTRIALYRVHLYVLMLAEQPSRGMPLTGGRHDHVTKLLEAELEEL</sequence>
<evidence type="ECO:0000259" key="1">
    <source>
        <dbReference type="Pfam" id="PF01636"/>
    </source>
</evidence>
<dbReference type="Pfam" id="PF01636">
    <property type="entry name" value="APH"/>
    <property type="match status" value="1"/>
</dbReference>
<dbReference type="Gene3D" id="3.90.1200.10">
    <property type="match status" value="1"/>
</dbReference>
<evidence type="ECO:0000313" key="3">
    <source>
        <dbReference type="Proteomes" id="UP000598996"/>
    </source>
</evidence>